<dbReference type="InterPro" id="IPR044060">
    <property type="entry name" value="Bacterial_rp_domain"/>
</dbReference>
<dbReference type="PANTHER" id="PTHR11319:SF35">
    <property type="entry name" value="OUTER MEMBRANE PROTEIN PMPC-RELATED"/>
    <property type="match status" value="1"/>
</dbReference>
<organism evidence="6 7">
    <name type="scientific">Anaerotignum faecicola</name>
    <dbReference type="NCBI Taxonomy" id="2358141"/>
    <lineage>
        <taxon>Bacteria</taxon>
        <taxon>Bacillati</taxon>
        <taxon>Bacillota</taxon>
        <taxon>Clostridia</taxon>
        <taxon>Lachnospirales</taxon>
        <taxon>Anaerotignaceae</taxon>
        <taxon>Anaerotignum</taxon>
    </lineage>
</organism>
<evidence type="ECO:0000259" key="5">
    <source>
        <dbReference type="Pfam" id="PF18998"/>
    </source>
</evidence>
<feature type="domain" description="Bacterial repeat" evidence="5">
    <location>
        <begin position="1156"/>
        <end position="1234"/>
    </location>
</feature>
<dbReference type="EMBL" id="BHVZ01000014">
    <property type="protein sequence ID" value="GCB30646.1"/>
    <property type="molecule type" value="Genomic_DNA"/>
</dbReference>
<evidence type="ECO:0000256" key="1">
    <source>
        <dbReference type="ARBA" id="ARBA00004196"/>
    </source>
</evidence>
<dbReference type="OrthoDB" id="14196at2"/>
<proteinExistence type="predicted"/>
<dbReference type="Gene3D" id="2.60.40.4270">
    <property type="entry name" value="Listeria-Bacteroides repeat domain"/>
    <property type="match status" value="1"/>
</dbReference>
<dbReference type="GO" id="GO:0030313">
    <property type="term" value="C:cell envelope"/>
    <property type="evidence" value="ECO:0007669"/>
    <property type="project" value="UniProtKB-SubCell"/>
</dbReference>
<evidence type="ECO:0000313" key="6">
    <source>
        <dbReference type="EMBL" id="GCB30646.1"/>
    </source>
</evidence>
<dbReference type="Pfam" id="PF18998">
    <property type="entry name" value="Flg_new_2"/>
    <property type="match status" value="1"/>
</dbReference>
<dbReference type="InterPro" id="IPR006626">
    <property type="entry name" value="PbH1"/>
</dbReference>
<dbReference type="SMART" id="SM00710">
    <property type="entry name" value="PbH1"/>
    <property type="match status" value="14"/>
</dbReference>
<dbReference type="InterPro" id="IPR013378">
    <property type="entry name" value="InlB-like_B-rpt"/>
</dbReference>
<evidence type="ECO:0000259" key="4">
    <source>
        <dbReference type="Pfam" id="PF07833"/>
    </source>
</evidence>
<keyword evidence="7" id="KW-1185">Reference proteome</keyword>
<evidence type="ECO:0000313" key="7">
    <source>
        <dbReference type="Proteomes" id="UP000287361"/>
    </source>
</evidence>
<dbReference type="SUPFAM" id="SSF55383">
    <property type="entry name" value="Copper amine oxidase, domain N"/>
    <property type="match status" value="1"/>
</dbReference>
<feature type="compositionally biased region" description="Polar residues" evidence="2">
    <location>
        <begin position="1153"/>
        <end position="1164"/>
    </location>
</feature>
<keyword evidence="3" id="KW-0732">Signal</keyword>
<dbReference type="InterPro" id="IPR012334">
    <property type="entry name" value="Pectin_lyas_fold"/>
</dbReference>
<dbReference type="InterPro" id="IPR042229">
    <property type="entry name" value="Listeria/Bacterioides_rpt_sf"/>
</dbReference>
<dbReference type="InterPro" id="IPR011050">
    <property type="entry name" value="Pectin_lyase_fold/virulence"/>
</dbReference>
<comment type="subcellular location">
    <subcellularLocation>
        <location evidence="1">Cell envelope</location>
    </subcellularLocation>
</comment>
<protein>
    <recommendedName>
        <fullName evidence="8">Copper amine oxidase-like N-terminal domain-containing protein</fullName>
    </recommendedName>
</protein>
<feature type="domain" description="Copper amine oxidase-like N-terminal" evidence="4">
    <location>
        <begin position="1323"/>
        <end position="1365"/>
    </location>
</feature>
<evidence type="ECO:0008006" key="8">
    <source>
        <dbReference type="Google" id="ProtNLM"/>
    </source>
</evidence>
<feature type="domain" description="Copper amine oxidase-like N-terminal" evidence="4">
    <location>
        <begin position="1244"/>
        <end position="1305"/>
    </location>
</feature>
<dbReference type="Gene3D" id="3.30.457.10">
    <property type="entry name" value="Copper amine oxidase-like, N-terminal domain"/>
    <property type="match status" value="2"/>
</dbReference>
<evidence type="ECO:0000256" key="2">
    <source>
        <dbReference type="SAM" id="MobiDB-lite"/>
    </source>
</evidence>
<dbReference type="Pfam" id="PF07833">
    <property type="entry name" value="Cu_amine_oxidN1"/>
    <property type="match status" value="2"/>
</dbReference>
<dbReference type="InterPro" id="IPR036582">
    <property type="entry name" value="Mao_N_sf"/>
</dbReference>
<reference evidence="6 7" key="1">
    <citation type="submission" date="2018-10" db="EMBL/GenBank/DDBJ databases">
        <title>Draft Genome Sequence of Anaerotignum sp. KCTC 15736.</title>
        <authorList>
            <person name="Choi S.H."/>
            <person name="Kim J.S."/>
            <person name="Kang S.W."/>
            <person name="Lee J.S."/>
            <person name="Park S.H."/>
        </authorList>
    </citation>
    <scope>NUCLEOTIDE SEQUENCE [LARGE SCALE GENOMIC DNA]</scope>
    <source>
        <strain evidence="6 7">KCTC 15736</strain>
    </source>
</reference>
<evidence type="ECO:0000256" key="3">
    <source>
        <dbReference type="SAM" id="SignalP"/>
    </source>
</evidence>
<accession>A0A401LGJ7</accession>
<dbReference type="NCBIfam" id="TIGR02543">
    <property type="entry name" value="List_Bact_rpt"/>
    <property type="match status" value="1"/>
</dbReference>
<feature type="signal peptide" evidence="3">
    <location>
        <begin position="1"/>
        <end position="25"/>
    </location>
</feature>
<dbReference type="PANTHER" id="PTHR11319">
    <property type="entry name" value="G PROTEIN-COUPLED RECEPTOR-RELATED"/>
    <property type="match status" value="1"/>
</dbReference>
<dbReference type="SUPFAM" id="SSF51126">
    <property type="entry name" value="Pectin lyase-like"/>
    <property type="match status" value="2"/>
</dbReference>
<feature type="region of interest" description="Disordered" evidence="2">
    <location>
        <begin position="56"/>
        <end position="75"/>
    </location>
</feature>
<dbReference type="InterPro" id="IPR012854">
    <property type="entry name" value="Cu_amine_oxidase-like_N"/>
</dbReference>
<sequence length="1366" mass="142888">MKKNYYAKALALTVAASMVSVPAFAAEENDAATLQADAEKGIATLPLLDEEKPVVVAEPEEEEPTETPKTHGTTGDEAAAVALQSEDSVISEDTEWTDATTLSEDLTIAEGKTLTLKGQVTISGDVTISGGTIKRGEAFKDYMIVVPEGSSLTLKDVKIDGGAVWEGSEDTTLGRGTENGGVEATSAMIYNFGTLTVKSGTILENNDNTTTSGAIAMKDEETGEYTFPSVTDKVRFGGAVLNGGLMKISGGTIRNNNVGWRGAGIASYGKIEMTGGTISGNYARNGWGDGGAIHLSGVKNDTGEDYTASDASYCTISDGNFTNNKSDGAGGAVCADGYSILYVKGGAFKNNAAATTGGGINVYSSCLRMSGGTISENTAVSTNDSTGNGGGLNLTVGSVADITGGTIENNQSNSGGGIYANGKSSFTASNLKITGNTAATNGGGICIPGTKDYEYNVSLENVLIQGNKSESGSGAGICAARAWKEETSTGVLTLKNCQIKENYGTVAGGGIYLDKGVTATMDGGEISGNHVINPTSQTNGGGIAVGGTFTLNSGKISDNIKDGSWNGGAAASVSGTFTMNGGEVSGNIDTCTAENAENRTIGGGAFYVLGGTLNINGGTITNNTSHRGGAIAFHYGPYNRGTVHITGGKIVGNYVTGGEGGAINMTTAAKDEKDENVIHDQTVAISGSPVIANNKKGAVVNVNNGVYTVDTSAATAENNIYLSLNNNRSELGDEYAERQTIHLGQLKDGASIGVTTETKLQKGRTVQITTAETDTEYYKDSVKYIVPDAEHVIVQTDDTGKYLKLAYSNENYYKVTLNLSHAKVEGATVTQIKQGEDYTATIIADTGYTLPETAPDRTTYSSFSEDKKSASIEIKNVDENKTVSLAAIPNKYTVTFDGNGSTDGAMEVQTMTYDTSDALSENKYTRTGYNFAGWSTTKGETSEYPDKVSVKNLTAENNGNVTLYAVWTKKETIPAFDSGENAVQSSKYDGTGKAYTLTSELEGFTISYKKGEETVAAPTAVGTYDVIITRAEDDTYEAFSQTITGGLVITAADYPVSVVADKETMRGAGTVKLTADSTVDEIKVTGIVCSDDSIKPTKNEDGTYSVSLPNATKTYIFTAQIDGDLSNYGEGTASCTVSVSRKKSSSSSSDTSAPTYGVNTGKTENGKISVTPAKAEAGEKVTIKATPDSGYQLDKVTVKDKDNSNVKLTKVNDNEYTFTMPKGKVSVDATFVQKDAADANQNSAAEKSKVIKLQIGSRIVNVDNEAVIYDAAPVIRNDRTLVPIRIVTETLGGKVDWNGATKEVTLHIDGKEIKMTVGKTLEKYGVAPVIIDGRTFVPVRFVADELGATIAWDDATKTVTITKIEK</sequence>
<dbReference type="Pfam" id="PF09479">
    <property type="entry name" value="Flg_new"/>
    <property type="match status" value="1"/>
</dbReference>
<gene>
    <name evidence="6" type="ORF">KGMB03357_23070</name>
</gene>
<feature type="region of interest" description="Disordered" evidence="2">
    <location>
        <begin position="1139"/>
        <end position="1164"/>
    </location>
</feature>
<feature type="compositionally biased region" description="Low complexity" evidence="2">
    <location>
        <begin position="1139"/>
        <end position="1152"/>
    </location>
</feature>
<name>A0A401LGJ7_9FIRM</name>
<feature type="chain" id="PRO_5019283438" description="Copper amine oxidase-like N-terminal domain-containing protein" evidence="3">
    <location>
        <begin position="26"/>
        <end position="1366"/>
    </location>
</feature>
<comment type="caution">
    <text evidence="6">The sequence shown here is derived from an EMBL/GenBank/DDBJ whole genome shotgun (WGS) entry which is preliminary data.</text>
</comment>
<dbReference type="Gene3D" id="2.160.20.10">
    <property type="entry name" value="Single-stranded right-handed beta-helix, Pectin lyase-like"/>
    <property type="match status" value="1"/>
</dbReference>
<dbReference type="Proteomes" id="UP000287361">
    <property type="component" value="Unassembled WGS sequence"/>
</dbReference>